<name>W0SIP4_9PROT</name>
<dbReference type="HOGENOM" id="CLU_036381_0_0_4"/>
<dbReference type="InterPro" id="IPR007470">
    <property type="entry name" value="HemX"/>
</dbReference>
<reference evidence="2 3" key="1">
    <citation type="journal article" date="2014" name="Syst. Appl. Microbiol.">
        <title>Complete genomes of freshwater sulfur oxidizers Sulfuricella denitrificans skB26 and Sulfuritalea hydrogenivorans sk43H: genetic insights into the sulfur oxidation pathway of betaproteobacteria.</title>
        <authorList>
            <person name="Watanabe T."/>
            <person name="Kojima H."/>
            <person name="Fukui M."/>
        </authorList>
    </citation>
    <scope>NUCLEOTIDE SEQUENCE [LARGE SCALE GENOMIC DNA]</scope>
    <source>
        <strain evidence="2">DSM22779</strain>
    </source>
</reference>
<protein>
    <submittedName>
        <fullName evidence="2">Putative enzyme of heme biosynthesis</fullName>
    </submittedName>
</protein>
<sequence length="327" mass="35966">MRIAAVAIALLVAQWVDTRMQVAGLQQELARRLADGDSVAKEGRALARQSQEALAALQAKVGVLEAKLAETQSQAVALEAMYQELSSSRDERLLAEVEQAVVLAMQQLQFAGNVEAALIALQGADARLARSVQPQFLPVRKLIARDIERLKGTPGANISGLSLKIESVVAAVDSLPLAYEQRPRAETAKPAAAARPVSVDYWRQLGADLWREFRQLVRIERIDHGDPALLAPNQSFFLRENLKLRLLNARLALLQRDGKVFHEEIRQSREQLDRYFDGRAKPVQAAQSTLKVLATTDVSFDLPGLAETLTALRNLKFARERGAGAAR</sequence>
<proteinExistence type="predicted"/>
<evidence type="ECO:0000313" key="3">
    <source>
        <dbReference type="Proteomes" id="UP000031637"/>
    </source>
</evidence>
<accession>W0SIP4</accession>
<evidence type="ECO:0000313" key="2">
    <source>
        <dbReference type="EMBL" id="BAO30772.1"/>
    </source>
</evidence>
<dbReference type="PANTHER" id="PTHR38043">
    <property type="entry name" value="PROTEIN HEMX"/>
    <property type="match status" value="1"/>
</dbReference>
<dbReference type="PANTHER" id="PTHR38043:SF1">
    <property type="entry name" value="PROTEIN HEMX"/>
    <property type="match status" value="1"/>
</dbReference>
<dbReference type="Proteomes" id="UP000031637">
    <property type="component" value="Chromosome"/>
</dbReference>
<keyword evidence="3" id="KW-1185">Reference proteome</keyword>
<dbReference type="EMBL" id="AP012547">
    <property type="protein sequence ID" value="BAO30772.1"/>
    <property type="molecule type" value="Genomic_DNA"/>
</dbReference>
<feature type="coiled-coil region" evidence="1">
    <location>
        <begin position="47"/>
        <end position="88"/>
    </location>
</feature>
<evidence type="ECO:0000256" key="1">
    <source>
        <dbReference type="SAM" id="Coils"/>
    </source>
</evidence>
<organism evidence="2 3">
    <name type="scientific">Sulfuritalea hydrogenivorans sk43H</name>
    <dbReference type="NCBI Taxonomy" id="1223802"/>
    <lineage>
        <taxon>Bacteria</taxon>
        <taxon>Pseudomonadati</taxon>
        <taxon>Pseudomonadota</taxon>
        <taxon>Betaproteobacteria</taxon>
        <taxon>Nitrosomonadales</taxon>
        <taxon>Sterolibacteriaceae</taxon>
        <taxon>Sulfuritalea</taxon>
    </lineage>
</organism>
<dbReference type="Pfam" id="PF04375">
    <property type="entry name" value="HemX"/>
    <property type="match status" value="1"/>
</dbReference>
<dbReference type="KEGG" id="shd:SUTH_02993"/>
<gene>
    <name evidence="2" type="ORF">SUTH_02993</name>
</gene>
<dbReference type="AlphaFoldDB" id="W0SIP4"/>
<keyword evidence="1" id="KW-0175">Coiled coil</keyword>
<dbReference type="STRING" id="1223802.SUTH_02993"/>